<keyword evidence="1" id="KW-0175">Coiled coil</keyword>
<dbReference type="Proteomes" id="UP000749646">
    <property type="component" value="Unassembled WGS sequence"/>
</dbReference>
<feature type="compositionally biased region" description="Low complexity" evidence="2">
    <location>
        <begin position="89"/>
        <end position="110"/>
    </location>
</feature>
<organism evidence="3 4">
    <name type="scientific">Modicella reniformis</name>
    <dbReference type="NCBI Taxonomy" id="1440133"/>
    <lineage>
        <taxon>Eukaryota</taxon>
        <taxon>Fungi</taxon>
        <taxon>Fungi incertae sedis</taxon>
        <taxon>Mucoromycota</taxon>
        <taxon>Mortierellomycotina</taxon>
        <taxon>Mortierellomycetes</taxon>
        <taxon>Mortierellales</taxon>
        <taxon>Mortierellaceae</taxon>
        <taxon>Modicella</taxon>
    </lineage>
</organism>
<dbReference type="AlphaFoldDB" id="A0A9P6MA18"/>
<accession>A0A9P6MA18</accession>
<sequence>MSEEIAATVGREGVEIRGLRRKVKNKMDKQVAATLKVKRRERGAYNELRAARKEVREVRKELAPLKRALRKHRQSWYYYNKLLAAAKSESSSTAASSSKGCSSSAPSSSSRGNIQFSTPDFKHPATTDFVQTSTSLSSELKPATTRSY</sequence>
<comment type="caution">
    <text evidence="3">The sequence shown here is derived from an EMBL/GenBank/DDBJ whole genome shotgun (WGS) entry which is preliminary data.</text>
</comment>
<keyword evidence="4" id="KW-1185">Reference proteome</keyword>
<evidence type="ECO:0000313" key="4">
    <source>
        <dbReference type="Proteomes" id="UP000749646"/>
    </source>
</evidence>
<gene>
    <name evidence="3" type="ORF">BGZ65_000788</name>
</gene>
<feature type="coiled-coil region" evidence="1">
    <location>
        <begin position="41"/>
        <end position="68"/>
    </location>
</feature>
<feature type="compositionally biased region" description="Polar residues" evidence="2">
    <location>
        <begin position="128"/>
        <end position="148"/>
    </location>
</feature>
<dbReference type="EMBL" id="JAAAHW010003405">
    <property type="protein sequence ID" value="KAF9984214.1"/>
    <property type="molecule type" value="Genomic_DNA"/>
</dbReference>
<feature type="region of interest" description="Disordered" evidence="2">
    <location>
        <begin position="89"/>
        <end position="148"/>
    </location>
</feature>
<evidence type="ECO:0000313" key="3">
    <source>
        <dbReference type="EMBL" id="KAF9984214.1"/>
    </source>
</evidence>
<protein>
    <submittedName>
        <fullName evidence="3">Uncharacterized protein</fullName>
    </submittedName>
</protein>
<reference evidence="3" key="1">
    <citation type="journal article" date="2020" name="Fungal Divers.">
        <title>Resolving the Mortierellaceae phylogeny through synthesis of multi-gene phylogenetics and phylogenomics.</title>
        <authorList>
            <person name="Vandepol N."/>
            <person name="Liber J."/>
            <person name="Desiro A."/>
            <person name="Na H."/>
            <person name="Kennedy M."/>
            <person name="Barry K."/>
            <person name="Grigoriev I.V."/>
            <person name="Miller A.N."/>
            <person name="O'Donnell K."/>
            <person name="Stajich J.E."/>
            <person name="Bonito G."/>
        </authorList>
    </citation>
    <scope>NUCLEOTIDE SEQUENCE</scope>
    <source>
        <strain evidence="3">MES-2147</strain>
    </source>
</reference>
<dbReference type="OrthoDB" id="2430249at2759"/>
<name>A0A9P6MA18_9FUNG</name>
<evidence type="ECO:0000256" key="2">
    <source>
        <dbReference type="SAM" id="MobiDB-lite"/>
    </source>
</evidence>
<proteinExistence type="predicted"/>
<evidence type="ECO:0000256" key="1">
    <source>
        <dbReference type="SAM" id="Coils"/>
    </source>
</evidence>